<dbReference type="AlphaFoldDB" id="A0AAN8FZS5"/>
<comment type="subcellular location">
    <subcellularLocation>
        <location evidence="1">Membrane</location>
    </subcellularLocation>
</comment>
<dbReference type="GO" id="GO:0005509">
    <property type="term" value="F:calcium ion binding"/>
    <property type="evidence" value="ECO:0007669"/>
    <property type="project" value="UniProtKB-UniRule"/>
</dbReference>
<dbReference type="Proteomes" id="UP001347796">
    <property type="component" value="Unassembled WGS sequence"/>
</dbReference>
<name>A0AAN8FZS5_PATCE</name>
<dbReference type="PANTHER" id="PTHR24027">
    <property type="entry name" value="CADHERIN-23"/>
    <property type="match status" value="1"/>
</dbReference>
<evidence type="ECO:0000256" key="3">
    <source>
        <dbReference type="ARBA" id="ARBA00022837"/>
    </source>
</evidence>
<dbReference type="GO" id="GO:0016342">
    <property type="term" value="C:catenin complex"/>
    <property type="evidence" value="ECO:0007669"/>
    <property type="project" value="TreeGrafter"/>
</dbReference>
<gene>
    <name evidence="10" type="ORF">SNE40_023623</name>
</gene>
<keyword evidence="7" id="KW-1133">Transmembrane helix</keyword>
<keyword evidence="3 5" id="KW-0106">Calcium</keyword>
<keyword evidence="4 7" id="KW-0472">Membrane</keyword>
<dbReference type="GO" id="GO:0045296">
    <property type="term" value="F:cadherin binding"/>
    <property type="evidence" value="ECO:0007669"/>
    <property type="project" value="TreeGrafter"/>
</dbReference>
<accession>A0AAN8FZS5</accession>
<feature type="chain" id="PRO_5043047563" description="Cadherin domain-containing protein" evidence="8">
    <location>
        <begin position="22"/>
        <end position="556"/>
    </location>
</feature>
<dbReference type="EMBL" id="JAZGQO010000025">
    <property type="protein sequence ID" value="KAK6165181.1"/>
    <property type="molecule type" value="Genomic_DNA"/>
</dbReference>
<dbReference type="CDD" id="cd11304">
    <property type="entry name" value="Cadherin_repeat"/>
    <property type="match status" value="2"/>
</dbReference>
<proteinExistence type="predicted"/>
<evidence type="ECO:0000256" key="1">
    <source>
        <dbReference type="ARBA" id="ARBA00004370"/>
    </source>
</evidence>
<dbReference type="GO" id="GO:0016477">
    <property type="term" value="P:cell migration"/>
    <property type="evidence" value="ECO:0007669"/>
    <property type="project" value="TreeGrafter"/>
</dbReference>
<protein>
    <recommendedName>
        <fullName evidence="9">Cadherin domain-containing protein</fullName>
    </recommendedName>
</protein>
<dbReference type="Gene3D" id="2.60.40.60">
    <property type="entry name" value="Cadherins"/>
    <property type="match status" value="2"/>
</dbReference>
<keyword evidence="7" id="KW-0812">Transmembrane</keyword>
<dbReference type="PANTHER" id="PTHR24027:SF438">
    <property type="entry name" value="CADHERIN 23"/>
    <property type="match status" value="1"/>
</dbReference>
<dbReference type="SMART" id="SM00112">
    <property type="entry name" value="CA"/>
    <property type="match status" value="2"/>
</dbReference>
<evidence type="ECO:0000259" key="9">
    <source>
        <dbReference type="PROSITE" id="PS50268"/>
    </source>
</evidence>
<feature type="compositionally biased region" description="Polar residues" evidence="6">
    <location>
        <begin position="475"/>
        <end position="492"/>
    </location>
</feature>
<feature type="domain" description="Cadherin" evidence="9">
    <location>
        <begin position="277"/>
        <end position="366"/>
    </location>
</feature>
<dbReference type="GO" id="GO:0007156">
    <property type="term" value="P:homophilic cell adhesion via plasma membrane adhesion molecules"/>
    <property type="evidence" value="ECO:0007669"/>
    <property type="project" value="InterPro"/>
</dbReference>
<feature type="region of interest" description="Disordered" evidence="6">
    <location>
        <begin position="473"/>
        <end position="507"/>
    </location>
</feature>
<dbReference type="InterPro" id="IPR002126">
    <property type="entry name" value="Cadherin-like_dom"/>
</dbReference>
<keyword evidence="11" id="KW-1185">Reference proteome</keyword>
<feature type="region of interest" description="Disordered" evidence="6">
    <location>
        <begin position="416"/>
        <end position="450"/>
    </location>
</feature>
<feature type="domain" description="Cadherin" evidence="9">
    <location>
        <begin position="133"/>
        <end position="247"/>
    </location>
</feature>
<evidence type="ECO:0000256" key="5">
    <source>
        <dbReference type="PROSITE-ProRule" id="PRU00043"/>
    </source>
</evidence>
<evidence type="ECO:0000256" key="8">
    <source>
        <dbReference type="SAM" id="SignalP"/>
    </source>
</evidence>
<organism evidence="10 11">
    <name type="scientific">Patella caerulea</name>
    <name type="common">Rayed Mediterranean limpet</name>
    <dbReference type="NCBI Taxonomy" id="87958"/>
    <lineage>
        <taxon>Eukaryota</taxon>
        <taxon>Metazoa</taxon>
        <taxon>Spiralia</taxon>
        <taxon>Lophotrochozoa</taxon>
        <taxon>Mollusca</taxon>
        <taxon>Gastropoda</taxon>
        <taxon>Patellogastropoda</taxon>
        <taxon>Patelloidea</taxon>
        <taxon>Patellidae</taxon>
        <taxon>Patella</taxon>
    </lineage>
</organism>
<evidence type="ECO:0000256" key="6">
    <source>
        <dbReference type="SAM" id="MobiDB-lite"/>
    </source>
</evidence>
<comment type="caution">
    <text evidence="10">The sequence shown here is derived from an EMBL/GenBank/DDBJ whole genome shotgun (WGS) entry which is preliminary data.</text>
</comment>
<evidence type="ECO:0000313" key="10">
    <source>
        <dbReference type="EMBL" id="KAK6165181.1"/>
    </source>
</evidence>
<reference evidence="10 11" key="1">
    <citation type="submission" date="2024-01" db="EMBL/GenBank/DDBJ databases">
        <title>The genome of the rayed Mediterranean limpet Patella caerulea (Linnaeus, 1758).</title>
        <authorList>
            <person name="Anh-Thu Weber A."/>
            <person name="Halstead-Nussloch G."/>
        </authorList>
    </citation>
    <scope>NUCLEOTIDE SEQUENCE [LARGE SCALE GENOMIC DNA]</scope>
    <source>
        <strain evidence="10">AATW-2023a</strain>
        <tissue evidence="10">Whole specimen</tissue>
    </source>
</reference>
<sequence>MIPQINYFFLLTLSFISYVNSQCTGAPPAFQNVLETDEPGYELFNITSNNAVWSFEITRDEKVFKPYFNFDLHNETYYFSINQTLDLEDIFNNTGIRLTSIMMKFYCKSSGLTQNYDYFLGVTEVNEFPPNFINPPFVRNITEDASINTQLIVLSEHAEDKDLNQSMNEIQGFKIHDYVPLRLDGQTKFEMPKAQDGLIRLKTPLDYETMDDKLYMLNVSVQDRGGLMDYALITVNVIDVDDQPPEFYYEGCQTKPCSIFYQTSVADDYVGDLTNLIPASIFARDRDTLGYPVSYSIVNGDIANITDYFRIDEVTGVVTIVRVLKDIDIASFSLTIKAEEVSTNRHSTSTFLWVTILGRATDGPSTQIVTQLVRGEDSTLKSAMIALGVIIFIIIIVFIVSIFFVRKRYRKPAISPLDLSPAGSEKGTDDEDLSMSDSDNWPSPIPPGKQERIIASLPEGRGSLPPIQYVETENETPSQYHQNITQSTLQRTSSKRSRKRNRENEKNEMYDGTREYEGTADCEFYTNKDKTKIKQSSKSRNVELDPKYWITVDNNY</sequence>
<dbReference type="GO" id="GO:0008013">
    <property type="term" value="F:beta-catenin binding"/>
    <property type="evidence" value="ECO:0007669"/>
    <property type="project" value="TreeGrafter"/>
</dbReference>
<evidence type="ECO:0000256" key="4">
    <source>
        <dbReference type="ARBA" id="ARBA00023136"/>
    </source>
</evidence>
<dbReference type="InterPro" id="IPR015919">
    <property type="entry name" value="Cadherin-like_sf"/>
</dbReference>
<keyword evidence="2" id="KW-0677">Repeat</keyword>
<feature type="signal peptide" evidence="8">
    <location>
        <begin position="1"/>
        <end position="21"/>
    </location>
</feature>
<dbReference type="InterPro" id="IPR039808">
    <property type="entry name" value="Cadherin"/>
</dbReference>
<keyword evidence="8" id="KW-0732">Signal</keyword>
<evidence type="ECO:0000256" key="7">
    <source>
        <dbReference type="SAM" id="Phobius"/>
    </source>
</evidence>
<evidence type="ECO:0000313" key="11">
    <source>
        <dbReference type="Proteomes" id="UP001347796"/>
    </source>
</evidence>
<dbReference type="SUPFAM" id="SSF49313">
    <property type="entry name" value="Cadherin-like"/>
    <property type="match status" value="2"/>
</dbReference>
<feature type="transmembrane region" description="Helical" evidence="7">
    <location>
        <begin position="383"/>
        <end position="405"/>
    </location>
</feature>
<evidence type="ECO:0000256" key="2">
    <source>
        <dbReference type="ARBA" id="ARBA00022737"/>
    </source>
</evidence>
<dbReference type="PRINTS" id="PR00205">
    <property type="entry name" value="CADHERIN"/>
</dbReference>
<dbReference type="PROSITE" id="PS50268">
    <property type="entry name" value="CADHERIN_2"/>
    <property type="match status" value="2"/>
</dbReference>